<accession>A0A6A4PSC4</accession>
<dbReference type="AlphaFoldDB" id="A0A6A4PSC4"/>
<protein>
    <submittedName>
        <fullName evidence="1">Putative nucleic acid-binding protein</fullName>
    </submittedName>
</protein>
<dbReference type="Proteomes" id="UP000447434">
    <property type="component" value="Chromosome 11"/>
</dbReference>
<keyword evidence="2" id="KW-1185">Reference proteome</keyword>
<reference evidence="2" key="1">
    <citation type="journal article" date="2020" name="Nat. Commun.">
        <title>Genome sequence of the cluster root forming white lupin.</title>
        <authorList>
            <person name="Hufnagel B."/>
            <person name="Marques A."/>
            <person name="Soriano A."/>
            <person name="Marques L."/>
            <person name="Divol F."/>
            <person name="Doumas P."/>
            <person name="Sallet E."/>
            <person name="Mancinotti D."/>
            <person name="Carrere S."/>
            <person name="Marande W."/>
            <person name="Arribat S."/>
            <person name="Keller J."/>
            <person name="Huneau C."/>
            <person name="Blein T."/>
            <person name="Aime D."/>
            <person name="Laguerre M."/>
            <person name="Taylor J."/>
            <person name="Schubert V."/>
            <person name="Nelson M."/>
            <person name="Geu-Flores F."/>
            <person name="Crespi M."/>
            <person name="Gallardo-Guerrero K."/>
            <person name="Delaux P.-M."/>
            <person name="Salse J."/>
            <person name="Berges H."/>
            <person name="Guyot R."/>
            <person name="Gouzy J."/>
            <person name="Peret B."/>
        </authorList>
    </citation>
    <scope>NUCLEOTIDE SEQUENCE [LARGE SCALE GENOMIC DNA]</scope>
    <source>
        <strain evidence="2">cv. Amiga</strain>
    </source>
</reference>
<proteinExistence type="predicted"/>
<dbReference type="EMBL" id="WOCE01000011">
    <property type="protein sequence ID" value="KAE9604527.1"/>
    <property type="molecule type" value="Genomic_DNA"/>
</dbReference>
<dbReference type="Gene3D" id="2.40.50.140">
    <property type="entry name" value="Nucleic acid-binding proteins"/>
    <property type="match status" value="1"/>
</dbReference>
<organism evidence="1 2">
    <name type="scientific">Lupinus albus</name>
    <name type="common">White lupine</name>
    <name type="synonym">Lupinus termis</name>
    <dbReference type="NCBI Taxonomy" id="3870"/>
    <lineage>
        <taxon>Eukaryota</taxon>
        <taxon>Viridiplantae</taxon>
        <taxon>Streptophyta</taxon>
        <taxon>Embryophyta</taxon>
        <taxon>Tracheophyta</taxon>
        <taxon>Spermatophyta</taxon>
        <taxon>Magnoliopsida</taxon>
        <taxon>eudicotyledons</taxon>
        <taxon>Gunneridae</taxon>
        <taxon>Pentapetalae</taxon>
        <taxon>rosids</taxon>
        <taxon>fabids</taxon>
        <taxon>Fabales</taxon>
        <taxon>Fabaceae</taxon>
        <taxon>Papilionoideae</taxon>
        <taxon>50 kb inversion clade</taxon>
        <taxon>genistoids sensu lato</taxon>
        <taxon>core genistoids</taxon>
        <taxon>Genisteae</taxon>
        <taxon>Lupinus</taxon>
    </lineage>
</organism>
<dbReference type="OrthoDB" id="1436487at2759"/>
<gene>
    <name evidence="1" type="ORF">Lalb_Chr11g0072781</name>
</gene>
<evidence type="ECO:0000313" key="1">
    <source>
        <dbReference type="EMBL" id="KAE9604527.1"/>
    </source>
</evidence>
<sequence length="206" mass="23417">MMDVSNVLRRLRLRMDHSHASVNNITKVQHLKYKLDIKVVHHHGSGRFVFWDQQYVDIIGISASELRNQMVAEGEDDPKAYPLPLDMLLARTMTLRVKVQPSYNQCFVIRLSENPTLINSIDGQFGLLELHTGSTSEELKGKCHVNDIFQYEYSVSITTDHDLDSLQVLTPAKRMSTDLGLDLPESPLYKATQLSSSKVAKHIKIE</sequence>
<evidence type="ECO:0000313" key="2">
    <source>
        <dbReference type="Proteomes" id="UP000447434"/>
    </source>
</evidence>
<comment type="caution">
    <text evidence="1">The sequence shown here is derived from an EMBL/GenBank/DDBJ whole genome shotgun (WGS) entry which is preliminary data.</text>
</comment>
<dbReference type="InterPro" id="IPR012340">
    <property type="entry name" value="NA-bd_OB-fold"/>
</dbReference>
<name>A0A6A4PSC4_LUPAL</name>
<dbReference type="SUPFAM" id="SSF50249">
    <property type="entry name" value="Nucleic acid-binding proteins"/>
    <property type="match status" value="1"/>
</dbReference>